<dbReference type="RefSeq" id="WP_115570224.1">
    <property type="nucleotide sequence ID" value="NZ_NXLT01000001.1"/>
</dbReference>
<feature type="domain" description="4'-phosphopantetheinyl transferase" evidence="8">
    <location>
        <begin position="2"/>
        <end position="99"/>
    </location>
</feature>
<evidence type="ECO:0000256" key="1">
    <source>
        <dbReference type="ARBA" id="ARBA00022516"/>
    </source>
</evidence>
<dbReference type="SUPFAM" id="SSF56214">
    <property type="entry name" value="4'-phosphopantetheinyl transferase"/>
    <property type="match status" value="1"/>
</dbReference>
<dbReference type="OrthoDB" id="517356at2"/>
<dbReference type="AlphaFoldDB" id="A0A3D8ITF1"/>
<proteinExistence type="predicted"/>
<name>A0A3D8ITF1_9HELI</name>
<organism evidence="9 10">
    <name type="scientific">Helicobacter equorum</name>
    <dbReference type="NCBI Taxonomy" id="361872"/>
    <lineage>
        <taxon>Bacteria</taxon>
        <taxon>Pseudomonadati</taxon>
        <taxon>Campylobacterota</taxon>
        <taxon>Epsilonproteobacteria</taxon>
        <taxon>Campylobacterales</taxon>
        <taxon>Helicobacteraceae</taxon>
        <taxon>Helicobacter</taxon>
    </lineage>
</organism>
<evidence type="ECO:0000313" key="9">
    <source>
        <dbReference type="EMBL" id="RDU68260.1"/>
    </source>
</evidence>
<dbReference type="NCBIfam" id="TIGR00556">
    <property type="entry name" value="pantethn_trn"/>
    <property type="match status" value="1"/>
</dbReference>
<keyword evidence="7" id="KW-0275">Fatty acid biosynthesis</keyword>
<evidence type="ECO:0000256" key="4">
    <source>
        <dbReference type="ARBA" id="ARBA00022832"/>
    </source>
</evidence>
<keyword evidence="6" id="KW-0443">Lipid metabolism</keyword>
<dbReference type="EMBL" id="NXLT01000001">
    <property type="protein sequence ID" value="RDU68260.1"/>
    <property type="molecule type" value="Genomic_DNA"/>
</dbReference>
<dbReference type="InterPro" id="IPR008278">
    <property type="entry name" value="4-PPantetheinyl_Trfase_dom"/>
</dbReference>
<evidence type="ECO:0000256" key="7">
    <source>
        <dbReference type="ARBA" id="ARBA00023160"/>
    </source>
</evidence>
<dbReference type="InterPro" id="IPR002582">
    <property type="entry name" value="ACPS"/>
</dbReference>
<evidence type="ECO:0000313" key="10">
    <source>
        <dbReference type="Proteomes" id="UP000256514"/>
    </source>
</evidence>
<keyword evidence="10" id="KW-1185">Reference proteome</keyword>
<keyword evidence="3" id="KW-0479">Metal-binding</keyword>
<evidence type="ECO:0000256" key="6">
    <source>
        <dbReference type="ARBA" id="ARBA00023098"/>
    </source>
</evidence>
<accession>A0A3D8ITF1</accession>
<sequence>MLGIDVVRISRLERLIQKFGIKGLRRFLNQHEIMLSSRQDTYNCARIAGFWAAKEALSKALGCGIGAEVGFLDMSITLDSKGAPHIALDSQKMSYFQAQKPFAHIALSITHDADIAIACVALR</sequence>
<comment type="caution">
    <text evidence="9">The sequence shown here is derived from an EMBL/GenBank/DDBJ whole genome shotgun (WGS) entry which is preliminary data.</text>
</comment>
<keyword evidence="5" id="KW-0460">Magnesium</keyword>
<keyword evidence="2" id="KW-0808">Transferase</keyword>
<dbReference type="GO" id="GO:0008897">
    <property type="term" value="F:holo-[acyl-carrier-protein] synthase activity"/>
    <property type="evidence" value="ECO:0007669"/>
    <property type="project" value="InterPro"/>
</dbReference>
<dbReference type="GO" id="GO:0006633">
    <property type="term" value="P:fatty acid biosynthetic process"/>
    <property type="evidence" value="ECO:0007669"/>
    <property type="project" value="UniProtKB-KW"/>
</dbReference>
<dbReference type="InterPro" id="IPR004568">
    <property type="entry name" value="Ppantetheine-prot_Trfase_dom"/>
</dbReference>
<evidence type="ECO:0000259" key="8">
    <source>
        <dbReference type="Pfam" id="PF01648"/>
    </source>
</evidence>
<evidence type="ECO:0000256" key="5">
    <source>
        <dbReference type="ARBA" id="ARBA00022842"/>
    </source>
</evidence>
<dbReference type="Gene3D" id="3.90.470.20">
    <property type="entry name" value="4'-phosphopantetheinyl transferase domain"/>
    <property type="match status" value="1"/>
</dbReference>
<dbReference type="Proteomes" id="UP000256514">
    <property type="component" value="Unassembled WGS sequence"/>
</dbReference>
<reference evidence="9 10" key="1">
    <citation type="submission" date="2018-04" db="EMBL/GenBank/DDBJ databases">
        <title>Novel Campyloabacter and Helicobacter Species and Strains.</title>
        <authorList>
            <person name="Mannion A.J."/>
            <person name="Shen Z."/>
            <person name="Fox J.G."/>
        </authorList>
    </citation>
    <scope>NUCLEOTIDE SEQUENCE [LARGE SCALE GENOMIC DNA]</scope>
    <source>
        <strain evidence="9 10">MIT 12-6600</strain>
    </source>
</reference>
<dbReference type="Pfam" id="PF01648">
    <property type="entry name" value="ACPS"/>
    <property type="match status" value="1"/>
</dbReference>
<protein>
    <submittedName>
        <fullName evidence="9">Holo-ACP synthase</fullName>
    </submittedName>
</protein>
<gene>
    <name evidence="9" type="ORF">CQA54_00110</name>
</gene>
<dbReference type="InterPro" id="IPR037143">
    <property type="entry name" value="4-PPantetheinyl_Trfase_dom_sf"/>
</dbReference>
<dbReference type="NCBIfam" id="TIGR00516">
    <property type="entry name" value="acpS"/>
    <property type="match status" value="1"/>
</dbReference>
<keyword evidence="4" id="KW-0276">Fatty acid metabolism</keyword>
<keyword evidence="1" id="KW-0444">Lipid biosynthesis</keyword>
<dbReference type="GO" id="GO:0000287">
    <property type="term" value="F:magnesium ion binding"/>
    <property type="evidence" value="ECO:0007669"/>
    <property type="project" value="InterPro"/>
</dbReference>
<evidence type="ECO:0000256" key="2">
    <source>
        <dbReference type="ARBA" id="ARBA00022679"/>
    </source>
</evidence>
<evidence type="ECO:0000256" key="3">
    <source>
        <dbReference type="ARBA" id="ARBA00022723"/>
    </source>
</evidence>